<dbReference type="RefSeq" id="WP_198066455.1">
    <property type="nucleotide sequence ID" value="NZ_JAEDAD010000001.1"/>
</dbReference>
<feature type="domain" description="Carbohydrate kinase FGGY N-terminal" evidence="4">
    <location>
        <begin position="10"/>
        <end position="201"/>
    </location>
</feature>
<dbReference type="InterPro" id="IPR049382">
    <property type="entry name" value="FGGY_C_2"/>
</dbReference>
<dbReference type="Gene3D" id="3.30.420.40">
    <property type="match status" value="2"/>
</dbReference>
<proteinExistence type="inferred from homology"/>
<dbReference type="InterPro" id="IPR043129">
    <property type="entry name" value="ATPase_NBD"/>
</dbReference>
<name>A0ABS0Q8L8_9BACT</name>
<evidence type="ECO:0000256" key="3">
    <source>
        <dbReference type="ARBA" id="ARBA00022777"/>
    </source>
</evidence>
<evidence type="ECO:0000259" key="4">
    <source>
        <dbReference type="Pfam" id="PF00370"/>
    </source>
</evidence>
<reference evidence="6 7" key="1">
    <citation type="submission" date="2020-12" db="EMBL/GenBank/DDBJ databases">
        <title>Hymenobacter sp.</title>
        <authorList>
            <person name="Kim M.K."/>
        </authorList>
    </citation>
    <scope>NUCLEOTIDE SEQUENCE [LARGE SCALE GENOMIC DNA]</scope>
    <source>
        <strain evidence="6 7">BT442</strain>
    </source>
</reference>
<protein>
    <submittedName>
        <fullName evidence="6">Carbohydrate kinase</fullName>
    </submittedName>
</protein>
<keyword evidence="2" id="KW-0808">Transferase</keyword>
<dbReference type="Pfam" id="PF21546">
    <property type="entry name" value="FGGY_C_2"/>
    <property type="match status" value="1"/>
</dbReference>
<evidence type="ECO:0000256" key="1">
    <source>
        <dbReference type="ARBA" id="ARBA00009156"/>
    </source>
</evidence>
<keyword evidence="3 6" id="KW-0418">Kinase</keyword>
<accession>A0ABS0Q8L8</accession>
<dbReference type="Proteomes" id="UP000625631">
    <property type="component" value="Unassembled WGS sequence"/>
</dbReference>
<evidence type="ECO:0000313" key="7">
    <source>
        <dbReference type="Proteomes" id="UP000625631"/>
    </source>
</evidence>
<evidence type="ECO:0000256" key="2">
    <source>
        <dbReference type="ARBA" id="ARBA00022679"/>
    </source>
</evidence>
<dbReference type="EMBL" id="JAEDAE010000005">
    <property type="protein sequence ID" value="MBH8558925.1"/>
    <property type="molecule type" value="Genomic_DNA"/>
</dbReference>
<evidence type="ECO:0000313" key="6">
    <source>
        <dbReference type="EMBL" id="MBH8558925.1"/>
    </source>
</evidence>
<feature type="domain" description="Carbohydrate kinase FGGY C-terminal" evidence="5">
    <location>
        <begin position="247"/>
        <end position="433"/>
    </location>
</feature>
<comment type="caution">
    <text evidence="6">The sequence shown here is derived from an EMBL/GenBank/DDBJ whole genome shotgun (WGS) entry which is preliminary data.</text>
</comment>
<sequence length="465" mass="52490">MNPSIKKTVYAVFDIGKTNKKLILFDEDQQIINEELHVCTDVLDDDGFVCDHLPRLTEWVLDHWKQLRQHPHYTVKGVNFTAYGASWVHLGADGQPMLPLYNYLKPMPADIEAKFYAELGQSPEEFAADTCSPRLGLLNSGLQLYWLKYAKPEKFAQIHTSLHLPNYLSYLISGEKFSDFTSIGCHTALWDYKRGDYHEWVYREGIDEKLAPLTRDSIASVVDGIMVGVGLHDSTSAVMPYLAEHDEPFVLVSTGTWSVTINPFNSNSLTPELLRRDCLSFMTPRGEATRAARVFLGREHDYQVERIAAHFHVKPDFYRSIVLARPYDEASAGFRPACMAGTGPFPDQPAEEWDLSGFRTASDAYQHLMHGLINILLESIHLVWQGEKTIFVDGGFARNPLFMQTLSWNFPKAEIRTLEVPQATALGALVHLEQGEALKKTQPLFTDEDDMPLAAVRNDVAPVSK</sequence>
<organism evidence="6 7">
    <name type="scientific">Hymenobacter negativus</name>
    <dbReference type="NCBI Taxonomy" id="2795026"/>
    <lineage>
        <taxon>Bacteria</taxon>
        <taxon>Pseudomonadati</taxon>
        <taxon>Bacteroidota</taxon>
        <taxon>Cytophagia</taxon>
        <taxon>Cytophagales</taxon>
        <taxon>Hymenobacteraceae</taxon>
        <taxon>Hymenobacter</taxon>
    </lineage>
</organism>
<dbReference type="SUPFAM" id="SSF53067">
    <property type="entry name" value="Actin-like ATPase domain"/>
    <property type="match status" value="2"/>
</dbReference>
<dbReference type="InterPro" id="IPR018484">
    <property type="entry name" value="FGGY_N"/>
</dbReference>
<keyword evidence="7" id="KW-1185">Reference proteome</keyword>
<dbReference type="GO" id="GO:0016301">
    <property type="term" value="F:kinase activity"/>
    <property type="evidence" value="ECO:0007669"/>
    <property type="project" value="UniProtKB-KW"/>
</dbReference>
<evidence type="ECO:0000259" key="5">
    <source>
        <dbReference type="Pfam" id="PF21546"/>
    </source>
</evidence>
<dbReference type="PANTHER" id="PTHR43095">
    <property type="entry name" value="SUGAR KINASE"/>
    <property type="match status" value="1"/>
</dbReference>
<dbReference type="PANTHER" id="PTHR43095:SF2">
    <property type="entry name" value="GLUCONOKINASE"/>
    <property type="match status" value="1"/>
</dbReference>
<dbReference type="InterPro" id="IPR050406">
    <property type="entry name" value="FGGY_Carb_Kinase"/>
</dbReference>
<dbReference type="Pfam" id="PF00370">
    <property type="entry name" value="FGGY_N"/>
    <property type="match status" value="1"/>
</dbReference>
<dbReference type="CDD" id="cd07772">
    <property type="entry name" value="ASKHA_NBD_FGGY_NaCK-like"/>
    <property type="match status" value="1"/>
</dbReference>
<comment type="similarity">
    <text evidence="1">Belongs to the FGGY kinase family.</text>
</comment>
<gene>
    <name evidence="6" type="ORF">I7X13_12745</name>
</gene>